<dbReference type="PROSITE" id="PS51257">
    <property type="entry name" value="PROKAR_LIPOPROTEIN"/>
    <property type="match status" value="1"/>
</dbReference>
<feature type="chain" id="PRO_5015716632" description="DUF2314 domain-containing protein" evidence="1">
    <location>
        <begin position="20"/>
        <end position="158"/>
    </location>
</feature>
<reference evidence="3 4" key="1">
    <citation type="submission" date="2018-04" db="EMBL/GenBank/DDBJ databases">
        <title>Pseudomonas sp. nov., isolated from mangrove soil.</title>
        <authorList>
            <person name="Chen C."/>
        </authorList>
    </citation>
    <scope>NUCLEOTIDE SEQUENCE [LARGE SCALE GENOMIC DNA]</scope>
    <source>
        <strain evidence="3 4">TC-11</strain>
    </source>
</reference>
<keyword evidence="4" id="KW-1185">Reference proteome</keyword>
<evidence type="ECO:0000313" key="4">
    <source>
        <dbReference type="Proteomes" id="UP000244064"/>
    </source>
</evidence>
<gene>
    <name evidence="3" type="ORF">DBO85_10335</name>
</gene>
<feature type="signal peptide" evidence="1">
    <location>
        <begin position="1"/>
        <end position="19"/>
    </location>
</feature>
<keyword evidence="1" id="KW-0732">Signal</keyword>
<proteinExistence type="predicted"/>
<dbReference type="EMBL" id="QASN01000017">
    <property type="protein sequence ID" value="PTU74476.1"/>
    <property type="molecule type" value="Genomic_DNA"/>
</dbReference>
<dbReference type="OrthoDB" id="8905150at2"/>
<comment type="caution">
    <text evidence="3">The sequence shown here is derived from an EMBL/GenBank/DDBJ whole genome shotgun (WGS) entry which is preliminary data.</text>
</comment>
<dbReference type="AlphaFoldDB" id="A0A2T5P9Q6"/>
<dbReference type="Pfam" id="PF10077">
    <property type="entry name" value="DUF2314"/>
    <property type="match status" value="1"/>
</dbReference>
<evidence type="ECO:0000259" key="2">
    <source>
        <dbReference type="Pfam" id="PF10077"/>
    </source>
</evidence>
<dbReference type="InterPro" id="IPR018756">
    <property type="entry name" value="DUF2314"/>
</dbReference>
<accession>A0A2T5P9Q6</accession>
<evidence type="ECO:0000313" key="3">
    <source>
        <dbReference type="EMBL" id="PTU74476.1"/>
    </source>
</evidence>
<feature type="domain" description="DUF2314" evidence="2">
    <location>
        <begin position="34"/>
        <end position="158"/>
    </location>
</feature>
<dbReference type="RefSeq" id="WP_108107172.1">
    <property type="nucleotide sequence ID" value="NZ_QASN01000017.1"/>
</dbReference>
<evidence type="ECO:0000256" key="1">
    <source>
        <dbReference type="SAM" id="SignalP"/>
    </source>
</evidence>
<name>A0A2T5P9Q6_9PSED</name>
<protein>
    <recommendedName>
        <fullName evidence="2">DUF2314 domain-containing protein</fullName>
    </recommendedName>
</protein>
<dbReference type="Proteomes" id="UP000244064">
    <property type="component" value="Unassembled WGS sequence"/>
</dbReference>
<organism evidence="3 4">
    <name type="scientific">Pseudomonas mangrovi</name>
    <dbReference type="NCBI Taxonomy" id="2161748"/>
    <lineage>
        <taxon>Bacteria</taxon>
        <taxon>Pseudomonadati</taxon>
        <taxon>Pseudomonadota</taxon>
        <taxon>Gammaproteobacteria</taxon>
        <taxon>Pseudomonadales</taxon>
        <taxon>Pseudomonadaceae</taxon>
        <taxon>Pseudomonas</taxon>
    </lineage>
</organism>
<sequence length="158" mass="17705">MNKIIGLILLALAACSSFAEERDTNEIVNVHEQDVAMNAAMLHANQSLETFIERLQNPQEGDSDFALKVKISDEHGVEHFWVTNIAITPDGFEGVVANEARTVEVVDIGHKIKFARDLVSDWSYDSHGVKQGAFTLRVLLKMMPEDQAAYYRKTVGWD</sequence>